<evidence type="ECO:0000259" key="2">
    <source>
        <dbReference type="PROSITE" id="PS50942"/>
    </source>
</evidence>
<feature type="compositionally biased region" description="Basic and acidic residues" evidence="1">
    <location>
        <begin position="355"/>
        <end position="372"/>
    </location>
</feature>
<organism evidence="3 4">
    <name type="scientific">Galdieria yellowstonensis</name>
    <dbReference type="NCBI Taxonomy" id="3028027"/>
    <lineage>
        <taxon>Eukaryota</taxon>
        <taxon>Rhodophyta</taxon>
        <taxon>Bangiophyceae</taxon>
        <taxon>Galdieriales</taxon>
        <taxon>Galdieriaceae</taxon>
        <taxon>Galdieria</taxon>
    </lineage>
</organism>
<feature type="compositionally biased region" description="Polar residues" evidence="1">
    <location>
        <begin position="325"/>
        <end position="336"/>
    </location>
</feature>
<evidence type="ECO:0000313" key="4">
    <source>
        <dbReference type="Proteomes" id="UP001300502"/>
    </source>
</evidence>
<evidence type="ECO:0000313" key="3">
    <source>
        <dbReference type="EMBL" id="KAK4523429.1"/>
    </source>
</evidence>
<gene>
    <name evidence="3" type="ORF">GAYE_PCTG60G1325</name>
</gene>
<accession>A0AAV9I6V4</accession>
<feature type="compositionally biased region" description="Basic and acidic residues" evidence="1">
    <location>
        <begin position="305"/>
        <end position="314"/>
    </location>
</feature>
<dbReference type="SUPFAM" id="SSF48464">
    <property type="entry name" value="ENTH/VHS domain"/>
    <property type="match status" value="1"/>
</dbReference>
<reference evidence="3 4" key="1">
    <citation type="submission" date="2022-07" db="EMBL/GenBank/DDBJ databases">
        <title>Genome-wide signatures of adaptation to extreme environments.</title>
        <authorList>
            <person name="Cho C.H."/>
            <person name="Yoon H.S."/>
        </authorList>
    </citation>
    <scope>NUCLEOTIDE SEQUENCE [LARGE SCALE GENOMIC DNA]</scope>
    <source>
        <strain evidence="3 4">108.79 E11</strain>
    </source>
</reference>
<keyword evidence="4" id="KW-1185">Reference proteome</keyword>
<dbReference type="GO" id="GO:0030276">
    <property type="term" value="F:clathrin binding"/>
    <property type="evidence" value="ECO:0007669"/>
    <property type="project" value="TreeGrafter"/>
</dbReference>
<dbReference type="PANTHER" id="PTHR12276">
    <property type="entry name" value="EPSIN/ENT-RELATED"/>
    <property type="match status" value="1"/>
</dbReference>
<dbReference type="Gene3D" id="1.25.40.90">
    <property type="match status" value="1"/>
</dbReference>
<protein>
    <recommendedName>
        <fullName evidence="2">ENTH domain-containing protein</fullName>
    </recommendedName>
</protein>
<feature type="domain" description="ENTH" evidence="2">
    <location>
        <begin position="34"/>
        <end position="167"/>
    </location>
</feature>
<feature type="region of interest" description="Disordered" evidence="1">
    <location>
        <begin position="185"/>
        <end position="293"/>
    </location>
</feature>
<dbReference type="GO" id="GO:0030125">
    <property type="term" value="C:clathrin vesicle coat"/>
    <property type="evidence" value="ECO:0007669"/>
    <property type="project" value="TreeGrafter"/>
</dbReference>
<feature type="compositionally biased region" description="Polar residues" evidence="1">
    <location>
        <begin position="375"/>
        <end position="411"/>
    </location>
</feature>
<dbReference type="GO" id="GO:0005543">
    <property type="term" value="F:phospholipid binding"/>
    <property type="evidence" value="ECO:0007669"/>
    <property type="project" value="TreeGrafter"/>
</dbReference>
<comment type="caution">
    <text evidence="3">The sequence shown here is derived from an EMBL/GenBank/DDBJ whole genome shotgun (WGS) entry which is preliminary data.</text>
</comment>
<proteinExistence type="predicted"/>
<dbReference type="GO" id="GO:0005886">
    <property type="term" value="C:plasma membrane"/>
    <property type="evidence" value="ECO:0007669"/>
    <property type="project" value="TreeGrafter"/>
</dbReference>
<name>A0AAV9I6V4_9RHOD</name>
<dbReference type="Proteomes" id="UP001300502">
    <property type="component" value="Unassembled WGS sequence"/>
</dbReference>
<feature type="compositionally biased region" description="Acidic residues" evidence="1">
    <location>
        <begin position="267"/>
        <end position="279"/>
    </location>
</feature>
<feature type="compositionally biased region" description="Basic and acidic residues" evidence="1">
    <location>
        <begin position="282"/>
        <end position="293"/>
    </location>
</feature>
<dbReference type="PROSITE" id="PS50942">
    <property type="entry name" value="ENTH"/>
    <property type="match status" value="1"/>
</dbReference>
<evidence type="ECO:0000256" key="1">
    <source>
        <dbReference type="SAM" id="MobiDB-lite"/>
    </source>
</evidence>
<dbReference type="InterPro" id="IPR013809">
    <property type="entry name" value="ENTH"/>
</dbReference>
<dbReference type="GO" id="GO:0005768">
    <property type="term" value="C:endosome"/>
    <property type="evidence" value="ECO:0007669"/>
    <property type="project" value="TreeGrafter"/>
</dbReference>
<dbReference type="PANTHER" id="PTHR12276:SF45">
    <property type="entry name" value="CLATHRIN INTERACTOR 1"/>
    <property type="match status" value="1"/>
</dbReference>
<feature type="region of interest" description="Disordered" evidence="1">
    <location>
        <begin position="305"/>
        <end position="440"/>
    </location>
</feature>
<feature type="compositionally biased region" description="Polar residues" evidence="1">
    <location>
        <begin position="226"/>
        <end position="256"/>
    </location>
</feature>
<dbReference type="SMART" id="SM00273">
    <property type="entry name" value="ENTH"/>
    <property type="match status" value="1"/>
</dbReference>
<dbReference type="CDD" id="cd03571">
    <property type="entry name" value="ENTH"/>
    <property type="match status" value="1"/>
</dbReference>
<dbReference type="Pfam" id="PF01417">
    <property type="entry name" value="ENTH"/>
    <property type="match status" value="1"/>
</dbReference>
<dbReference type="GO" id="GO:0006897">
    <property type="term" value="P:endocytosis"/>
    <property type="evidence" value="ECO:0007669"/>
    <property type="project" value="TreeGrafter"/>
</dbReference>
<sequence>MDTVRHLKHRIKNIKWKNVKRTASIAKGKAVSKVKDFYMTDFENRIRKATSNRNWSMGSVQLAEIAQCSYNPLLYKVMMDIVYSRLKDKGHNWKRVYKALELIRYLLLHGAPGVLLDMQHNVHTIESLENFRYVHPKTGRDVGQNVRSKAKQVVDLIRNPTLLEKERQQSRAMLDKISQSRRVAYSSNASYPDAGTQKTEEVPGKRISQRVIVSSDGTRGSMANAAPSTSRNSNSGFSGSEKINSQPSVPSGQQPIRQEPFENDLLNLDDWDQDDDASVSEESSHGLESDKDFGDFVESFSDFQLKESSTKDSEGLLTNLDFSEENGQSSLPQQNNESRHDLIPEAKSSTGQSRENVESKKDAVIVKKHDEISSAPASTDSKPVTKNTSKDSISTSSETKKVASQPNSMKVVTSAKEEEEEDPFGQLVSEWIRTSHSQRR</sequence>
<dbReference type="InterPro" id="IPR008942">
    <property type="entry name" value="ENTH_VHS"/>
</dbReference>
<dbReference type="EMBL" id="JANCYU010000015">
    <property type="protein sequence ID" value="KAK4523429.1"/>
    <property type="molecule type" value="Genomic_DNA"/>
</dbReference>
<dbReference type="AlphaFoldDB" id="A0AAV9I6V4"/>